<dbReference type="AlphaFoldDB" id="A0A0C9YHS6"/>
<gene>
    <name evidence="2" type="ORF">K443DRAFT_188125</name>
</gene>
<evidence type="ECO:0000256" key="1">
    <source>
        <dbReference type="SAM" id="MobiDB-lite"/>
    </source>
</evidence>
<name>A0A0C9YHS6_9AGAR</name>
<keyword evidence="3" id="KW-1185">Reference proteome</keyword>
<protein>
    <submittedName>
        <fullName evidence="2">Uncharacterized protein</fullName>
    </submittedName>
</protein>
<dbReference type="Proteomes" id="UP000054477">
    <property type="component" value="Unassembled WGS sequence"/>
</dbReference>
<proteinExistence type="predicted"/>
<dbReference type="HOGENOM" id="CLU_1661038_0_0_1"/>
<reference evidence="3" key="2">
    <citation type="submission" date="2015-01" db="EMBL/GenBank/DDBJ databases">
        <title>Evolutionary Origins and Diversification of the Mycorrhizal Mutualists.</title>
        <authorList>
            <consortium name="DOE Joint Genome Institute"/>
            <consortium name="Mycorrhizal Genomics Consortium"/>
            <person name="Kohler A."/>
            <person name="Kuo A."/>
            <person name="Nagy L.G."/>
            <person name="Floudas D."/>
            <person name="Copeland A."/>
            <person name="Barry K.W."/>
            <person name="Cichocki N."/>
            <person name="Veneault-Fourrey C."/>
            <person name="LaButti K."/>
            <person name="Lindquist E.A."/>
            <person name="Lipzen A."/>
            <person name="Lundell T."/>
            <person name="Morin E."/>
            <person name="Murat C."/>
            <person name="Riley R."/>
            <person name="Ohm R."/>
            <person name="Sun H."/>
            <person name="Tunlid A."/>
            <person name="Henrissat B."/>
            <person name="Grigoriev I.V."/>
            <person name="Hibbett D.S."/>
            <person name="Martin F."/>
        </authorList>
    </citation>
    <scope>NUCLEOTIDE SEQUENCE [LARGE SCALE GENOMIC DNA]</scope>
    <source>
        <strain evidence="3">LaAM-08-1</strain>
    </source>
</reference>
<feature type="compositionally biased region" description="Basic residues" evidence="1">
    <location>
        <begin position="21"/>
        <end position="31"/>
    </location>
</feature>
<sequence>MRRPISGPSYPVNTKSQHQVTSRRRKRRRQPVSHSHAFLGESEFELAYPKDIEFLPDGQYRWGQVDPRIRDAVEHALRVQQRAKARRNQPGYIPPSDNLGSGLLYGANTSDAISDVNLNLLDSMDVPTSPTMSLATLFGRLNPFVKIRSKGLRWKGKTF</sequence>
<reference evidence="2 3" key="1">
    <citation type="submission" date="2014-04" db="EMBL/GenBank/DDBJ databases">
        <authorList>
            <consortium name="DOE Joint Genome Institute"/>
            <person name="Kuo A."/>
            <person name="Kohler A."/>
            <person name="Nagy L.G."/>
            <person name="Floudas D."/>
            <person name="Copeland A."/>
            <person name="Barry K.W."/>
            <person name="Cichocki N."/>
            <person name="Veneault-Fourrey C."/>
            <person name="LaButti K."/>
            <person name="Lindquist E.A."/>
            <person name="Lipzen A."/>
            <person name="Lundell T."/>
            <person name="Morin E."/>
            <person name="Murat C."/>
            <person name="Sun H."/>
            <person name="Tunlid A."/>
            <person name="Henrissat B."/>
            <person name="Grigoriev I.V."/>
            <person name="Hibbett D.S."/>
            <person name="Martin F."/>
            <person name="Nordberg H.P."/>
            <person name="Cantor M.N."/>
            <person name="Hua S.X."/>
        </authorList>
    </citation>
    <scope>NUCLEOTIDE SEQUENCE [LARGE SCALE GENOMIC DNA]</scope>
    <source>
        <strain evidence="2 3">LaAM-08-1</strain>
    </source>
</reference>
<feature type="compositionally biased region" description="Polar residues" evidence="1">
    <location>
        <begin position="11"/>
        <end position="20"/>
    </location>
</feature>
<evidence type="ECO:0000313" key="2">
    <source>
        <dbReference type="EMBL" id="KIK07533.1"/>
    </source>
</evidence>
<organism evidence="2 3">
    <name type="scientific">Laccaria amethystina LaAM-08-1</name>
    <dbReference type="NCBI Taxonomy" id="1095629"/>
    <lineage>
        <taxon>Eukaryota</taxon>
        <taxon>Fungi</taxon>
        <taxon>Dikarya</taxon>
        <taxon>Basidiomycota</taxon>
        <taxon>Agaricomycotina</taxon>
        <taxon>Agaricomycetes</taxon>
        <taxon>Agaricomycetidae</taxon>
        <taxon>Agaricales</taxon>
        <taxon>Agaricineae</taxon>
        <taxon>Hydnangiaceae</taxon>
        <taxon>Laccaria</taxon>
    </lineage>
</organism>
<feature type="region of interest" description="Disordered" evidence="1">
    <location>
        <begin position="1"/>
        <end position="36"/>
    </location>
</feature>
<dbReference type="EMBL" id="KN838547">
    <property type="protein sequence ID" value="KIK07533.1"/>
    <property type="molecule type" value="Genomic_DNA"/>
</dbReference>
<accession>A0A0C9YHS6</accession>
<evidence type="ECO:0000313" key="3">
    <source>
        <dbReference type="Proteomes" id="UP000054477"/>
    </source>
</evidence>